<dbReference type="AlphaFoldDB" id="A0A8B6D986"/>
<feature type="compositionally biased region" description="Basic and acidic residues" evidence="1">
    <location>
        <begin position="9"/>
        <end position="18"/>
    </location>
</feature>
<feature type="compositionally biased region" description="Acidic residues" evidence="1">
    <location>
        <begin position="172"/>
        <end position="184"/>
    </location>
</feature>
<feature type="compositionally biased region" description="Basic and acidic residues" evidence="1">
    <location>
        <begin position="28"/>
        <end position="39"/>
    </location>
</feature>
<feature type="region of interest" description="Disordered" evidence="1">
    <location>
        <begin position="1"/>
        <end position="73"/>
    </location>
</feature>
<feature type="region of interest" description="Disordered" evidence="1">
    <location>
        <begin position="156"/>
        <end position="439"/>
    </location>
</feature>
<evidence type="ECO:0000313" key="3">
    <source>
        <dbReference type="Proteomes" id="UP000596742"/>
    </source>
</evidence>
<feature type="compositionally biased region" description="Basic and acidic residues" evidence="1">
    <location>
        <begin position="185"/>
        <end position="199"/>
    </location>
</feature>
<feature type="region of interest" description="Disordered" evidence="1">
    <location>
        <begin position="554"/>
        <end position="578"/>
    </location>
</feature>
<dbReference type="Proteomes" id="UP000596742">
    <property type="component" value="Unassembled WGS sequence"/>
</dbReference>
<feature type="region of interest" description="Disordered" evidence="1">
    <location>
        <begin position="470"/>
        <end position="542"/>
    </location>
</feature>
<feature type="compositionally biased region" description="Polar residues" evidence="1">
    <location>
        <begin position="523"/>
        <end position="533"/>
    </location>
</feature>
<proteinExistence type="predicted"/>
<evidence type="ECO:0000256" key="1">
    <source>
        <dbReference type="SAM" id="MobiDB-lite"/>
    </source>
</evidence>
<name>A0A8B6D986_MYTGA</name>
<feature type="compositionally biased region" description="Basic and acidic residues" evidence="1">
    <location>
        <begin position="411"/>
        <end position="426"/>
    </location>
</feature>
<accession>A0A8B6D986</accession>
<feature type="compositionally biased region" description="Polar residues" evidence="1">
    <location>
        <begin position="470"/>
        <end position="482"/>
    </location>
</feature>
<reference evidence="2" key="1">
    <citation type="submission" date="2018-11" db="EMBL/GenBank/DDBJ databases">
        <authorList>
            <person name="Alioto T."/>
            <person name="Alioto T."/>
        </authorList>
    </citation>
    <scope>NUCLEOTIDE SEQUENCE</scope>
</reference>
<comment type="caution">
    <text evidence="2">The sequence shown here is derived from an EMBL/GenBank/DDBJ whole genome shotgun (WGS) entry which is preliminary data.</text>
</comment>
<feature type="compositionally biased region" description="Acidic residues" evidence="1">
    <location>
        <begin position="289"/>
        <end position="298"/>
    </location>
</feature>
<keyword evidence="3" id="KW-1185">Reference proteome</keyword>
<organism evidence="2 3">
    <name type="scientific">Mytilus galloprovincialis</name>
    <name type="common">Mediterranean mussel</name>
    <dbReference type="NCBI Taxonomy" id="29158"/>
    <lineage>
        <taxon>Eukaryota</taxon>
        <taxon>Metazoa</taxon>
        <taxon>Spiralia</taxon>
        <taxon>Lophotrochozoa</taxon>
        <taxon>Mollusca</taxon>
        <taxon>Bivalvia</taxon>
        <taxon>Autobranchia</taxon>
        <taxon>Pteriomorphia</taxon>
        <taxon>Mytilida</taxon>
        <taxon>Mytiloidea</taxon>
        <taxon>Mytilidae</taxon>
        <taxon>Mytilinae</taxon>
        <taxon>Mytilus</taxon>
    </lineage>
</organism>
<evidence type="ECO:0000313" key="2">
    <source>
        <dbReference type="EMBL" id="VDI15946.1"/>
    </source>
</evidence>
<feature type="compositionally biased region" description="Low complexity" evidence="1">
    <location>
        <begin position="558"/>
        <end position="570"/>
    </location>
</feature>
<feature type="compositionally biased region" description="Low complexity" evidence="1">
    <location>
        <begin position="229"/>
        <end position="247"/>
    </location>
</feature>
<dbReference type="EMBL" id="UYJE01003035">
    <property type="protein sequence ID" value="VDI15946.1"/>
    <property type="molecule type" value="Genomic_DNA"/>
</dbReference>
<dbReference type="OrthoDB" id="6191418at2759"/>
<feature type="compositionally biased region" description="Basic and acidic residues" evidence="1">
    <location>
        <begin position="299"/>
        <end position="313"/>
    </location>
</feature>
<sequence length="652" mass="74511">MYPIKRKDKVVWHQEEGGRSAARSGRRKMCDDKRKEKGKGGGMFPIKRKDKVVWHKEKGGSSPARSGRRKMCCDKRKEKGMWLQEEEGEGKEAEMDNWMKIQMNQMTDELKAEIRNGNMELKALFNNFKAGELKADVTKGNMELRAIITDLINATTKSESSGQKDSTQGDETTSEEDDDDDEDSSDHMDGHDEEAKDDIIDNDDVETEKEQKQTGGADTMIVKGEKWFTQSRTPSQPSSSKSKLTPKANTKSESSGQKDSTQRDETTSDEDEDSQYMHYQGNTKHEHSEDDDDDDEDSSDHMDFHDEEAKDDIIDNDDVETEKEQKQTGGADTMIVKGEKWFTQNRTPSQPSSSRSKLTPKAHTKSESSVQTDSTPRDDTISSEDEDSQYMHYQGNTKHKHSGDDDDDVDSSDHMDGHEEEAKDDKIDNDEVEMTKEQKKTDIADRVCFEEQVREKVIEMLCVEPINVTPSTKHTFSSKQNSPPEPILPAQGKPKRKSLTQVIEELQKSHKLQKLQEKEPSDTSKPIVQQTKHNLCKTEKKKSVKEDTMIVKGEKWFTQSRTPSQPSSSKSELKPKGHFTDEQSKYIIKYNNNSNPTWSSANFVMQNLKMAGEHFYIWMEDEFSVQQLKDKVKNLKKAKEKKERRSVISPKC</sequence>
<gene>
    <name evidence="2" type="ORF">MGAL_10B040463</name>
</gene>
<protein>
    <submittedName>
        <fullName evidence="2">Uncharacterized protein</fullName>
    </submittedName>
</protein>
<feature type="compositionally biased region" description="Polar residues" evidence="1">
    <location>
        <begin position="248"/>
        <end position="258"/>
    </location>
</feature>
<feature type="compositionally biased region" description="Polar residues" evidence="1">
    <location>
        <begin position="342"/>
        <end position="357"/>
    </location>
</feature>